<accession>A0A8S1PYM2</accession>
<keyword evidence="1" id="KW-0343">GTPase activation</keyword>
<keyword evidence="4" id="KW-1185">Reference proteome</keyword>
<dbReference type="PANTHER" id="PTHR22957:SF337">
    <property type="entry name" value="TBC1 DOMAIN FAMILY MEMBER 5"/>
    <property type="match status" value="1"/>
</dbReference>
<dbReference type="SMART" id="SM00164">
    <property type="entry name" value="TBC"/>
    <property type="match status" value="1"/>
</dbReference>
<proteinExistence type="predicted"/>
<dbReference type="Proteomes" id="UP000688137">
    <property type="component" value="Unassembled WGS sequence"/>
</dbReference>
<organism evidence="3 4">
    <name type="scientific">Paramecium primaurelia</name>
    <dbReference type="NCBI Taxonomy" id="5886"/>
    <lineage>
        <taxon>Eukaryota</taxon>
        <taxon>Sar</taxon>
        <taxon>Alveolata</taxon>
        <taxon>Ciliophora</taxon>
        <taxon>Intramacronucleata</taxon>
        <taxon>Oligohymenophorea</taxon>
        <taxon>Peniculida</taxon>
        <taxon>Parameciidae</taxon>
        <taxon>Paramecium</taxon>
    </lineage>
</organism>
<dbReference type="GO" id="GO:0005096">
    <property type="term" value="F:GTPase activator activity"/>
    <property type="evidence" value="ECO:0007669"/>
    <property type="project" value="UniProtKB-KW"/>
</dbReference>
<reference evidence="3" key="1">
    <citation type="submission" date="2021-01" db="EMBL/GenBank/DDBJ databases">
        <authorList>
            <consortium name="Genoscope - CEA"/>
            <person name="William W."/>
        </authorList>
    </citation>
    <scope>NUCLEOTIDE SEQUENCE</scope>
</reference>
<dbReference type="AlphaFoldDB" id="A0A8S1PYM2"/>
<evidence type="ECO:0000259" key="2">
    <source>
        <dbReference type="PROSITE" id="PS50086"/>
    </source>
</evidence>
<feature type="domain" description="Rab-GAP TBC" evidence="2">
    <location>
        <begin position="1"/>
        <end position="218"/>
    </location>
</feature>
<dbReference type="PANTHER" id="PTHR22957">
    <property type="entry name" value="TBC1 DOMAIN FAMILY MEMBER GTPASE-ACTIVATING PROTEIN"/>
    <property type="match status" value="1"/>
</dbReference>
<dbReference type="OMA" id="EQIQVIW"/>
<gene>
    <name evidence="3" type="ORF">PPRIM_AZ9-3.1.T1340052</name>
</gene>
<dbReference type="PROSITE" id="PS50086">
    <property type="entry name" value="TBC_RABGAP"/>
    <property type="match status" value="1"/>
</dbReference>
<evidence type="ECO:0000313" key="4">
    <source>
        <dbReference type="Proteomes" id="UP000688137"/>
    </source>
</evidence>
<name>A0A8S1PYM2_PARPR</name>
<dbReference type="EMBL" id="CAJJDM010000137">
    <property type="protein sequence ID" value="CAD8107573.1"/>
    <property type="molecule type" value="Genomic_DNA"/>
</dbReference>
<comment type="caution">
    <text evidence="3">The sequence shown here is derived from an EMBL/GenBank/DDBJ whole genome shotgun (WGS) entry which is preliminary data.</text>
</comment>
<dbReference type="Pfam" id="PF00566">
    <property type="entry name" value="RabGAP-TBC"/>
    <property type="match status" value="1"/>
</dbReference>
<sequence length="292" mass="35484">MNRFQKWELCLGIYENRADINLQRQKKFDEYCKLKMNAKTTDDDKNEIMKDINRTYQEMGLFHQESNKNIMCNVLLLWCSHSLSYRQGMNEIVGVIFYTYVQSFQDSQEQNSTKIENDIYWVFKTIMDDGDHKQNFNYSSHMPIDRIPLIRYIKDLTMDKLKYIDEQLFQIFEQNQISTEIFLMKWIKIEQIQVIWDKMFEKFQTSKMKFLDAMIITMMIQLKPQLLKIEYINNFEVLLLFQNYPAKDNYLQMIGQAEKIEKQLRQLEGISWLEIIKRFNLGYSLSLYFQKY</sequence>
<evidence type="ECO:0000313" key="3">
    <source>
        <dbReference type="EMBL" id="CAD8107573.1"/>
    </source>
</evidence>
<evidence type="ECO:0000256" key="1">
    <source>
        <dbReference type="ARBA" id="ARBA00022468"/>
    </source>
</evidence>
<dbReference type="InterPro" id="IPR000195">
    <property type="entry name" value="Rab-GAP-TBC_dom"/>
</dbReference>
<protein>
    <recommendedName>
        <fullName evidence="2">Rab-GAP TBC domain-containing protein</fullName>
    </recommendedName>
</protein>